<dbReference type="AlphaFoldDB" id="A0A430B208"/>
<sequence>MLLELKMTSDIPIYQQIYEQIVIGIAKGQLQMGEPLPTVRQLAEDIGINVMTVSKAYNLLKNDGYIETDRRLGSRVVDKVISRPNFQEIYQKELELLLATGVVNGLTKEQFTAMTQKIIADFKEQGADN</sequence>
<dbReference type="GO" id="GO:0003700">
    <property type="term" value="F:DNA-binding transcription factor activity"/>
    <property type="evidence" value="ECO:0007669"/>
    <property type="project" value="InterPro"/>
</dbReference>
<evidence type="ECO:0000313" key="6">
    <source>
        <dbReference type="Proteomes" id="UP000287605"/>
    </source>
</evidence>
<dbReference type="PANTHER" id="PTHR38445">
    <property type="entry name" value="HTH-TYPE TRANSCRIPTIONAL REPRESSOR YTRA"/>
    <property type="match status" value="1"/>
</dbReference>
<keyword evidence="6" id="KW-1185">Reference proteome</keyword>
<evidence type="ECO:0000259" key="4">
    <source>
        <dbReference type="PROSITE" id="PS50949"/>
    </source>
</evidence>
<proteinExistence type="predicted"/>
<evidence type="ECO:0000313" key="5">
    <source>
        <dbReference type="EMBL" id="RSU14364.1"/>
    </source>
</evidence>
<dbReference type="PANTHER" id="PTHR38445:SF12">
    <property type="entry name" value="GNTR-FAMILY TRANSCRIPTIONAL REGULATOR"/>
    <property type="match status" value="1"/>
</dbReference>
<dbReference type="Gene3D" id="1.10.10.10">
    <property type="entry name" value="Winged helix-like DNA-binding domain superfamily/Winged helix DNA-binding domain"/>
    <property type="match status" value="1"/>
</dbReference>
<dbReference type="InterPro" id="IPR036390">
    <property type="entry name" value="WH_DNA-bd_sf"/>
</dbReference>
<protein>
    <submittedName>
        <fullName evidence="5">GntR family transcriptional regulator</fullName>
    </submittedName>
</protein>
<dbReference type="OrthoDB" id="9801546at2"/>
<feature type="domain" description="HTH gntR-type" evidence="4">
    <location>
        <begin position="11"/>
        <end position="79"/>
    </location>
</feature>
<dbReference type="Proteomes" id="UP000287605">
    <property type="component" value="Unassembled WGS sequence"/>
</dbReference>
<dbReference type="InterPro" id="IPR036388">
    <property type="entry name" value="WH-like_DNA-bd_sf"/>
</dbReference>
<reference evidence="5 6" key="1">
    <citation type="submission" date="2017-05" db="EMBL/GenBank/DDBJ databases">
        <title>Vagococcus spp. assemblies.</title>
        <authorList>
            <person name="Gulvik C.A."/>
        </authorList>
    </citation>
    <scope>NUCLEOTIDE SEQUENCE [LARGE SCALE GENOMIC DNA]</scope>
    <source>
        <strain evidence="5 6">CCUG 51432</strain>
    </source>
</reference>
<keyword evidence="3" id="KW-0804">Transcription</keyword>
<organism evidence="5 6">
    <name type="scientific">Vagococcus elongatus</name>
    <dbReference type="NCBI Taxonomy" id="180344"/>
    <lineage>
        <taxon>Bacteria</taxon>
        <taxon>Bacillati</taxon>
        <taxon>Bacillota</taxon>
        <taxon>Bacilli</taxon>
        <taxon>Lactobacillales</taxon>
        <taxon>Enterococcaceae</taxon>
        <taxon>Vagococcus</taxon>
    </lineage>
</organism>
<dbReference type="SUPFAM" id="SSF46785">
    <property type="entry name" value="Winged helix' DNA-binding domain"/>
    <property type="match status" value="1"/>
</dbReference>
<evidence type="ECO:0000256" key="2">
    <source>
        <dbReference type="ARBA" id="ARBA00023125"/>
    </source>
</evidence>
<gene>
    <name evidence="5" type="ORF">CBF29_03435</name>
</gene>
<dbReference type="CDD" id="cd07377">
    <property type="entry name" value="WHTH_GntR"/>
    <property type="match status" value="1"/>
</dbReference>
<dbReference type="Pfam" id="PF00392">
    <property type="entry name" value="GntR"/>
    <property type="match status" value="1"/>
</dbReference>
<dbReference type="EMBL" id="NGKA01000003">
    <property type="protein sequence ID" value="RSU14364.1"/>
    <property type="molecule type" value="Genomic_DNA"/>
</dbReference>
<name>A0A430B208_9ENTE</name>
<evidence type="ECO:0000256" key="3">
    <source>
        <dbReference type="ARBA" id="ARBA00023163"/>
    </source>
</evidence>
<dbReference type="RefSeq" id="WP_126807353.1">
    <property type="nucleotide sequence ID" value="NZ_NGKA01000003.1"/>
</dbReference>
<dbReference type="SMART" id="SM00345">
    <property type="entry name" value="HTH_GNTR"/>
    <property type="match status" value="1"/>
</dbReference>
<dbReference type="GO" id="GO:0003677">
    <property type="term" value="F:DNA binding"/>
    <property type="evidence" value="ECO:0007669"/>
    <property type="project" value="UniProtKB-KW"/>
</dbReference>
<keyword evidence="1" id="KW-0805">Transcription regulation</keyword>
<accession>A0A430B208</accession>
<comment type="caution">
    <text evidence="5">The sequence shown here is derived from an EMBL/GenBank/DDBJ whole genome shotgun (WGS) entry which is preliminary data.</text>
</comment>
<keyword evidence="2" id="KW-0238">DNA-binding</keyword>
<dbReference type="PROSITE" id="PS50949">
    <property type="entry name" value="HTH_GNTR"/>
    <property type="match status" value="1"/>
</dbReference>
<evidence type="ECO:0000256" key="1">
    <source>
        <dbReference type="ARBA" id="ARBA00023015"/>
    </source>
</evidence>
<dbReference type="InterPro" id="IPR000524">
    <property type="entry name" value="Tscrpt_reg_HTH_GntR"/>
</dbReference>